<proteinExistence type="predicted"/>
<organism evidence="1 2">
    <name type="scientific">Dentiscutata heterogama</name>
    <dbReference type="NCBI Taxonomy" id="1316150"/>
    <lineage>
        <taxon>Eukaryota</taxon>
        <taxon>Fungi</taxon>
        <taxon>Fungi incertae sedis</taxon>
        <taxon>Mucoromycota</taxon>
        <taxon>Glomeromycotina</taxon>
        <taxon>Glomeromycetes</taxon>
        <taxon>Diversisporales</taxon>
        <taxon>Gigasporaceae</taxon>
        <taxon>Dentiscutata</taxon>
    </lineage>
</organism>
<evidence type="ECO:0000313" key="1">
    <source>
        <dbReference type="EMBL" id="CAG8767773.1"/>
    </source>
</evidence>
<keyword evidence="2" id="KW-1185">Reference proteome</keyword>
<accession>A0ACA9QX67</accession>
<dbReference type="EMBL" id="CAJVPU010054934">
    <property type="protein sequence ID" value="CAG8767773.1"/>
    <property type="molecule type" value="Genomic_DNA"/>
</dbReference>
<evidence type="ECO:0000313" key="2">
    <source>
        <dbReference type="Proteomes" id="UP000789702"/>
    </source>
</evidence>
<dbReference type="Proteomes" id="UP000789702">
    <property type="component" value="Unassembled WGS sequence"/>
</dbReference>
<feature type="non-terminal residue" evidence="1">
    <location>
        <position position="1"/>
    </location>
</feature>
<sequence length="55" mass="6354">EFLINFQQNTSSMKNGTDLFGKKKLISFSEKLPEGLLEELFEEDIESLDELDDLD</sequence>
<name>A0ACA9QX67_9GLOM</name>
<comment type="caution">
    <text evidence="1">The sequence shown here is derived from an EMBL/GenBank/DDBJ whole genome shotgun (WGS) entry which is preliminary data.</text>
</comment>
<reference evidence="1" key="1">
    <citation type="submission" date="2021-06" db="EMBL/GenBank/DDBJ databases">
        <authorList>
            <person name="Kallberg Y."/>
            <person name="Tangrot J."/>
            <person name="Rosling A."/>
        </authorList>
    </citation>
    <scope>NUCLEOTIDE SEQUENCE</scope>
    <source>
        <strain evidence="1">IL203A</strain>
    </source>
</reference>
<gene>
    <name evidence="1" type="ORF">DHETER_LOCUS15663</name>
</gene>
<protein>
    <submittedName>
        <fullName evidence="1">12618_t:CDS:1</fullName>
    </submittedName>
</protein>